<sequence>MQKFMSSGCVYGFLQLRSLLILQDIRPMENIMQHIPGNLSFLTKISSLPQKRVVRQSGLRMHPLGLDPTTAVRPWSHLIKHVGQVVMFCNMLLHHPPPDSSAESLSWQCM</sequence>
<keyword evidence="2" id="KW-1185">Reference proteome</keyword>
<dbReference type="InParanoid" id="A0A401H0T3"/>
<dbReference type="GeneID" id="38784917"/>
<name>A0A401H0T3_9APHY</name>
<proteinExistence type="predicted"/>
<reference evidence="1 2" key="1">
    <citation type="journal article" date="2018" name="Sci. Rep.">
        <title>Genome sequence of the cauliflower mushroom Sparassis crispa (Hanabiratake) and its association with beneficial usage.</title>
        <authorList>
            <person name="Kiyama R."/>
            <person name="Furutani Y."/>
            <person name="Kawaguchi K."/>
            <person name="Nakanishi T."/>
        </authorList>
    </citation>
    <scope>NUCLEOTIDE SEQUENCE [LARGE SCALE GENOMIC DNA]</scope>
</reference>
<dbReference type="AlphaFoldDB" id="A0A401H0T3"/>
<dbReference type="Proteomes" id="UP000287166">
    <property type="component" value="Unassembled WGS sequence"/>
</dbReference>
<evidence type="ECO:0000313" key="1">
    <source>
        <dbReference type="EMBL" id="GBE88000.1"/>
    </source>
</evidence>
<dbReference type="RefSeq" id="XP_027618913.1">
    <property type="nucleotide sequence ID" value="XM_027763112.1"/>
</dbReference>
<organism evidence="1 2">
    <name type="scientific">Sparassis crispa</name>
    <dbReference type="NCBI Taxonomy" id="139825"/>
    <lineage>
        <taxon>Eukaryota</taxon>
        <taxon>Fungi</taxon>
        <taxon>Dikarya</taxon>
        <taxon>Basidiomycota</taxon>
        <taxon>Agaricomycotina</taxon>
        <taxon>Agaricomycetes</taxon>
        <taxon>Polyporales</taxon>
        <taxon>Sparassidaceae</taxon>
        <taxon>Sparassis</taxon>
    </lineage>
</organism>
<evidence type="ECO:0000313" key="2">
    <source>
        <dbReference type="Proteomes" id="UP000287166"/>
    </source>
</evidence>
<dbReference type="EMBL" id="BFAD01000012">
    <property type="protein sequence ID" value="GBE88000.1"/>
    <property type="molecule type" value="Genomic_DNA"/>
</dbReference>
<comment type="caution">
    <text evidence="1">The sequence shown here is derived from an EMBL/GenBank/DDBJ whole genome shotgun (WGS) entry which is preliminary data.</text>
</comment>
<accession>A0A401H0T3</accession>
<gene>
    <name evidence="1" type="ORF">SCP_1202260</name>
</gene>
<protein>
    <submittedName>
        <fullName evidence="1">Uncharacterized protein</fullName>
    </submittedName>
</protein>